<evidence type="ECO:0000256" key="4">
    <source>
        <dbReference type="ARBA" id="ARBA00022759"/>
    </source>
</evidence>
<keyword evidence="3" id="KW-0540">Nuclease</keyword>
<dbReference type="PANTHER" id="PTHR37984:SF8">
    <property type="entry name" value="CCHC-TYPE DOMAIN-CONTAINING PROTEIN"/>
    <property type="match status" value="1"/>
</dbReference>
<comment type="caution">
    <text evidence="7">The sequence shown here is derived from an EMBL/GenBank/DDBJ whole genome shotgun (WGS) entry which is preliminary data.</text>
</comment>
<dbReference type="SUPFAM" id="SSF56672">
    <property type="entry name" value="DNA/RNA polymerases"/>
    <property type="match status" value="1"/>
</dbReference>
<evidence type="ECO:0000256" key="3">
    <source>
        <dbReference type="ARBA" id="ARBA00022722"/>
    </source>
</evidence>
<dbReference type="GO" id="GO:0016787">
    <property type="term" value="F:hydrolase activity"/>
    <property type="evidence" value="ECO:0007669"/>
    <property type="project" value="UniProtKB-KW"/>
</dbReference>
<evidence type="ECO:0000313" key="8">
    <source>
        <dbReference type="Proteomes" id="UP001152795"/>
    </source>
</evidence>
<gene>
    <name evidence="7" type="ORF">PACLA_8A049448</name>
</gene>
<keyword evidence="5" id="KW-0378">Hydrolase</keyword>
<evidence type="ECO:0000256" key="2">
    <source>
        <dbReference type="ARBA" id="ARBA00022695"/>
    </source>
</evidence>
<organism evidence="7 8">
    <name type="scientific">Paramuricea clavata</name>
    <name type="common">Red gorgonian</name>
    <name type="synonym">Violescent sea-whip</name>
    <dbReference type="NCBI Taxonomy" id="317549"/>
    <lineage>
        <taxon>Eukaryota</taxon>
        <taxon>Metazoa</taxon>
        <taxon>Cnidaria</taxon>
        <taxon>Anthozoa</taxon>
        <taxon>Octocorallia</taxon>
        <taxon>Malacalcyonacea</taxon>
        <taxon>Plexauridae</taxon>
        <taxon>Paramuricea</taxon>
    </lineage>
</organism>
<name>A0A6S7JJ74_PARCT</name>
<dbReference type="InterPro" id="IPR041373">
    <property type="entry name" value="RT_RNaseH"/>
</dbReference>
<sequence>MTKHIHEVERARYQPPLLKFYEPEKELVIQCDASEGGLGAALLQDDRPIAYASRALNSTERNYAQIEKELLAIVFAAERFHQYTFGRPVCVDSDHKPLETIFAKPLVSAPRRLQRMLMRLQMYDLSVRYKRRTELYLADTLSRHYLTAVQETREADVLNYLSDVEIEQGEHEEIMEINQLLASEDVANMYRDKTDQNEDLQVLKRVIQSGWPVVKNNLPAAVGSYFHIRDELVVQDGLILRGDRLVIPKAHRKTMMESLHGIEADVEIEQGEHKEIMEINQLLANEDVANMYRDKTDQDEDLQVLKRVIQSGWPVVKNNLPAAVGSYFHIRDELVVQDGLILRGDRLLYKTSNNMESLKQKSKNRDR</sequence>
<evidence type="ECO:0000256" key="6">
    <source>
        <dbReference type="ARBA" id="ARBA00022918"/>
    </source>
</evidence>
<dbReference type="AlphaFoldDB" id="A0A6S7JJ74"/>
<dbReference type="InterPro" id="IPR043502">
    <property type="entry name" value="DNA/RNA_pol_sf"/>
</dbReference>
<dbReference type="GO" id="GO:0003964">
    <property type="term" value="F:RNA-directed DNA polymerase activity"/>
    <property type="evidence" value="ECO:0007669"/>
    <property type="project" value="UniProtKB-KW"/>
</dbReference>
<dbReference type="CDD" id="cd09274">
    <property type="entry name" value="RNase_HI_RT_Ty3"/>
    <property type="match status" value="1"/>
</dbReference>
<keyword evidence="6" id="KW-0695">RNA-directed DNA polymerase</keyword>
<accession>A0A6S7JJ74</accession>
<dbReference type="Proteomes" id="UP001152795">
    <property type="component" value="Unassembled WGS sequence"/>
</dbReference>
<dbReference type="InterPro" id="IPR050951">
    <property type="entry name" value="Retrovirus_Pol_polyprotein"/>
</dbReference>
<keyword evidence="8" id="KW-1185">Reference proteome</keyword>
<dbReference type="Gene3D" id="3.10.20.370">
    <property type="match status" value="1"/>
</dbReference>
<keyword evidence="4" id="KW-0255">Endonuclease</keyword>
<keyword evidence="1" id="KW-0808">Transferase</keyword>
<evidence type="ECO:0000256" key="5">
    <source>
        <dbReference type="ARBA" id="ARBA00022801"/>
    </source>
</evidence>
<dbReference type="Pfam" id="PF17917">
    <property type="entry name" value="RT_RNaseH"/>
    <property type="match status" value="1"/>
</dbReference>
<protein>
    <submittedName>
        <fullName evidence="7">Uncharacterized protein</fullName>
    </submittedName>
</protein>
<evidence type="ECO:0000256" key="1">
    <source>
        <dbReference type="ARBA" id="ARBA00022679"/>
    </source>
</evidence>
<proteinExistence type="predicted"/>
<dbReference type="FunFam" id="3.10.20.370:FF:000001">
    <property type="entry name" value="Retrovirus-related Pol polyprotein from transposon 17.6-like protein"/>
    <property type="match status" value="1"/>
</dbReference>
<dbReference type="PANTHER" id="PTHR37984">
    <property type="entry name" value="PROTEIN CBG26694"/>
    <property type="match status" value="1"/>
</dbReference>
<keyword evidence="2" id="KW-0548">Nucleotidyltransferase</keyword>
<dbReference type="GO" id="GO:0004519">
    <property type="term" value="F:endonuclease activity"/>
    <property type="evidence" value="ECO:0007669"/>
    <property type="project" value="UniProtKB-KW"/>
</dbReference>
<evidence type="ECO:0000313" key="7">
    <source>
        <dbReference type="EMBL" id="CAB4030234.1"/>
    </source>
</evidence>
<dbReference type="EMBL" id="CACRXK020016728">
    <property type="protein sequence ID" value="CAB4030234.1"/>
    <property type="molecule type" value="Genomic_DNA"/>
</dbReference>
<reference evidence="7" key="1">
    <citation type="submission" date="2020-04" db="EMBL/GenBank/DDBJ databases">
        <authorList>
            <person name="Alioto T."/>
            <person name="Alioto T."/>
            <person name="Gomez Garrido J."/>
        </authorList>
    </citation>
    <scope>NUCLEOTIDE SEQUENCE</scope>
    <source>
        <strain evidence="7">A484AB</strain>
    </source>
</reference>